<dbReference type="RefSeq" id="XP_038776618.1">
    <property type="nucleotide sequence ID" value="XM_038920690.1"/>
</dbReference>
<reference evidence="2" key="1">
    <citation type="submission" date="2020-10" db="EMBL/GenBank/DDBJ databases">
        <authorList>
            <person name="Roach M.J.R."/>
        </authorList>
    </citation>
    <scope>NUCLEOTIDE SEQUENCE</scope>
    <source>
        <strain evidence="2">CBS 1945</strain>
    </source>
</reference>
<dbReference type="GeneID" id="62193758"/>
<accession>A0A875RX09</accession>
<gene>
    <name evidence="2" type="ORF">FOA43_000357</name>
</gene>
<evidence type="ECO:0000313" key="3">
    <source>
        <dbReference type="Proteomes" id="UP000662931"/>
    </source>
</evidence>
<dbReference type="AlphaFoldDB" id="A0A875RX09"/>
<feature type="compositionally biased region" description="Polar residues" evidence="1">
    <location>
        <begin position="1"/>
        <end position="13"/>
    </location>
</feature>
<dbReference type="KEGG" id="bnn:FOA43_000357"/>
<evidence type="ECO:0000313" key="2">
    <source>
        <dbReference type="EMBL" id="QPG73053.1"/>
    </source>
</evidence>
<name>A0A875RX09_EENNA</name>
<feature type="region of interest" description="Disordered" evidence="1">
    <location>
        <begin position="1"/>
        <end position="35"/>
    </location>
</feature>
<proteinExistence type="predicted"/>
<sequence>MTPQPSQKSNNAPTLPMTIKKRRKSSFNSSDSPYARRRSFLSKSMLENDNFQTYELSYYATLSPASSSPSGSLRMARIPSFSINLTESQGFIWNQDLFASSYQQARAGLNPNSFQGDSQPVEVIDIVVDSSDEMDDEACAKTNLRGENTTPASANYRKSCQREVSMNDDIFDNGAELMYDDDY</sequence>
<protein>
    <submittedName>
        <fullName evidence="2">Uncharacterized protein</fullName>
    </submittedName>
</protein>
<dbReference type="OrthoDB" id="4063176at2759"/>
<dbReference type="EMBL" id="CP064812">
    <property type="protein sequence ID" value="QPG73053.1"/>
    <property type="molecule type" value="Genomic_DNA"/>
</dbReference>
<dbReference type="Proteomes" id="UP000662931">
    <property type="component" value="Chromosome 1"/>
</dbReference>
<keyword evidence="3" id="KW-1185">Reference proteome</keyword>
<evidence type="ECO:0000256" key="1">
    <source>
        <dbReference type="SAM" id="MobiDB-lite"/>
    </source>
</evidence>
<organism evidence="2 3">
    <name type="scientific">Eeniella nana</name>
    <name type="common">Yeast</name>
    <name type="synonym">Brettanomyces nanus</name>
    <dbReference type="NCBI Taxonomy" id="13502"/>
    <lineage>
        <taxon>Eukaryota</taxon>
        <taxon>Fungi</taxon>
        <taxon>Dikarya</taxon>
        <taxon>Ascomycota</taxon>
        <taxon>Saccharomycotina</taxon>
        <taxon>Pichiomycetes</taxon>
        <taxon>Pichiales</taxon>
        <taxon>Pichiaceae</taxon>
        <taxon>Brettanomyces</taxon>
    </lineage>
</organism>